<dbReference type="InterPro" id="IPR043917">
    <property type="entry name" value="DUF5753"/>
</dbReference>
<organism evidence="2 3">
    <name type="scientific">Streptomyces roseirectus</name>
    <dbReference type="NCBI Taxonomy" id="2768066"/>
    <lineage>
        <taxon>Bacteria</taxon>
        <taxon>Bacillati</taxon>
        <taxon>Actinomycetota</taxon>
        <taxon>Actinomycetes</taxon>
        <taxon>Kitasatosporales</taxon>
        <taxon>Streptomycetaceae</taxon>
        <taxon>Streptomyces</taxon>
    </lineage>
</organism>
<evidence type="ECO:0000259" key="1">
    <source>
        <dbReference type="PROSITE" id="PS50943"/>
    </source>
</evidence>
<keyword evidence="3" id="KW-1185">Reference proteome</keyword>
<protein>
    <submittedName>
        <fullName evidence="2">Helix-turn-helix domain-containing protein</fullName>
    </submittedName>
</protein>
<evidence type="ECO:0000313" key="2">
    <source>
        <dbReference type="EMBL" id="QNP76163.1"/>
    </source>
</evidence>
<dbReference type="Proteomes" id="UP000516052">
    <property type="component" value="Chromosome"/>
</dbReference>
<dbReference type="GO" id="GO:0003677">
    <property type="term" value="F:DNA binding"/>
    <property type="evidence" value="ECO:0007669"/>
    <property type="project" value="InterPro"/>
</dbReference>
<dbReference type="Pfam" id="PF19054">
    <property type="entry name" value="DUF5753"/>
    <property type="match status" value="1"/>
</dbReference>
<name>A0A7H0ITP7_9ACTN</name>
<dbReference type="SUPFAM" id="SSF47413">
    <property type="entry name" value="lambda repressor-like DNA-binding domains"/>
    <property type="match status" value="1"/>
</dbReference>
<feature type="domain" description="HTH cro/C1-type" evidence="1">
    <location>
        <begin position="7"/>
        <end position="61"/>
    </location>
</feature>
<reference evidence="2 3" key="1">
    <citation type="submission" date="2020-08" db="EMBL/GenBank/DDBJ databases">
        <title>A novel species.</title>
        <authorList>
            <person name="Gao J."/>
        </authorList>
    </citation>
    <scope>NUCLEOTIDE SEQUENCE [LARGE SCALE GENOMIC DNA]</scope>
    <source>
        <strain evidence="2 3">CRXT-G-22</strain>
    </source>
</reference>
<sequence length="277" mass="31593">MVLGRRLLDLRRAARLSAQEAGAHLHIAHTTVIRMEQAKVTLKWATVKALLELYGVERAEAEQFLALVVKANEPGWWQRYRDALPDWFAVHVSLENAAVHIRGYEPHVVPGLFQTEDYARAVLSLNRPHPTPDELDRRVKLRLERQALLTRTDPEAPQVWAILDETVLRRPAGEPAVMRTQIDRLIDTLDLPNVTLQVMPFSAGLHSGAFGPFTLFRFPMADFPDIVGTDGLSSAVYTEEEDEVTLHREVFDRMSAQAMSQDRTREFLLDTRKELER</sequence>
<dbReference type="SMART" id="SM00530">
    <property type="entry name" value="HTH_XRE"/>
    <property type="match status" value="1"/>
</dbReference>
<dbReference type="InterPro" id="IPR001387">
    <property type="entry name" value="Cro/C1-type_HTH"/>
</dbReference>
<gene>
    <name evidence="2" type="ORF">IAG44_39850</name>
</gene>
<dbReference type="EMBL" id="CP060828">
    <property type="protein sequence ID" value="QNP76163.1"/>
    <property type="molecule type" value="Genomic_DNA"/>
</dbReference>
<dbReference type="InterPro" id="IPR010982">
    <property type="entry name" value="Lambda_DNA-bd_dom_sf"/>
</dbReference>
<proteinExistence type="predicted"/>
<dbReference type="AlphaFoldDB" id="A0A7H0ITP7"/>
<dbReference type="KEGG" id="sroi:IAG44_39850"/>
<dbReference type="Gene3D" id="1.10.260.40">
    <property type="entry name" value="lambda repressor-like DNA-binding domains"/>
    <property type="match status" value="1"/>
</dbReference>
<dbReference type="Pfam" id="PF13560">
    <property type="entry name" value="HTH_31"/>
    <property type="match status" value="1"/>
</dbReference>
<evidence type="ECO:0000313" key="3">
    <source>
        <dbReference type="Proteomes" id="UP000516052"/>
    </source>
</evidence>
<dbReference type="PROSITE" id="PS50943">
    <property type="entry name" value="HTH_CROC1"/>
    <property type="match status" value="1"/>
</dbReference>
<accession>A0A7H0ITP7</accession>